<proteinExistence type="predicted"/>
<evidence type="ECO:0000313" key="3">
    <source>
        <dbReference type="Proteomes" id="UP000251891"/>
    </source>
</evidence>
<dbReference type="EMBL" id="QLYX01000003">
    <property type="protein sequence ID" value="RAY15586.1"/>
    <property type="molecule type" value="Genomic_DNA"/>
</dbReference>
<dbReference type="Proteomes" id="UP000251891">
    <property type="component" value="Unassembled WGS sequence"/>
</dbReference>
<reference evidence="2 3" key="1">
    <citation type="submission" date="2018-06" db="EMBL/GenBank/DDBJ databases">
        <title>Actinomadura craniellae sp. nov. isolated from marine sponge Craniella sp.</title>
        <authorList>
            <person name="Li L."/>
            <person name="Xu Q.H."/>
            <person name="Lin H.W."/>
            <person name="Lu Y.H."/>
        </authorList>
    </citation>
    <scope>NUCLEOTIDE SEQUENCE [LARGE SCALE GENOMIC DNA]</scope>
    <source>
        <strain evidence="2 3">LHW63021</strain>
    </source>
</reference>
<accession>A0A365H9F4</accession>
<name>A0A365H9F4_9ACTN</name>
<dbReference type="OrthoDB" id="3482502at2"/>
<comment type="caution">
    <text evidence="2">The sequence shown here is derived from an EMBL/GenBank/DDBJ whole genome shotgun (WGS) entry which is preliminary data.</text>
</comment>
<dbReference type="AlphaFoldDB" id="A0A365H9F4"/>
<dbReference type="Pfam" id="PF04149">
    <property type="entry name" value="DUF397"/>
    <property type="match status" value="1"/>
</dbReference>
<feature type="domain" description="DUF397" evidence="1">
    <location>
        <begin position="5"/>
        <end position="58"/>
    </location>
</feature>
<dbReference type="InterPro" id="IPR007278">
    <property type="entry name" value="DUF397"/>
</dbReference>
<dbReference type="RefSeq" id="WP_111864048.1">
    <property type="nucleotide sequence ID" value="NZ_QLYX01000003.1"/>
</dbReference>
<organism evidence="2 3">
    <name type="scientific">Actinomadura craniellae</name>
    <dbReference type="NCBI Taxonomy" id="2231787"/>
    <lineage>
        <taxon>Bacteria</taxon>
        <taxon>Bacillati</taxon>
        <taxon>Actinomycetota</taxon>
        <taxon>Actinomycetes</taxon>
        <taxon>Streptosporangiales</taxon>
        <taxon>Thermomonosporaceae</taxon>
        <taxon>Actinomadura</taxon>
    </lineage>
</organism>
<gene>
    <name evidence="2" type="ORF">DPM19_07270</name>
</gene>
<evidence type="ECO:0000259" key="1">
    <source>
        <dbReference type="Pfam" id="PF04149"/>
    </source>
</evidence>
<evidence type="ECO:0000313" key="2">
    <source>
        <dbReference type="EMBL" id="RAY15586.1"/>
    </source>
</evidence>
<keyword evidence="3" id="KW-1185">Reference proteome</keyword>
<sequence>MHVPRWRKPARSDGIDNSHCVEVADLDGAIGVRDSKDPDGPKLALSPESFAAFLFRVKRDGLGL</sequence>
<protein>
    <submittedName>
        <fullName evidence="2">DUF397 domain-containing protein</fullName>
    </submittedName>
</protein>